<accession>A0AAV2I525</accession>
<dbReference type="PANTHER" id="PTHR10276:SF3">
    <property type="entry name" value="CORE-BINDING FACTOR SUBUNIT BETA"/>
    <property type="match status" value="1"/>
</dbReference>
<dbReference type="GO" id="GO:0016513">
    <property type="term" value="C:core-binding factor complex"/>
    <property type="evidence" value="ECO:0007669"/>
    <property type="project" value="TreeGrafter"/>
</dbReference>
<dbReference type="AlphaFoldDB" id="A0AAV2I525"/>
<sequence>MLSFLGNTLCCVLRENFIFAMPRVVPDQRATFENDELFRKLRRESEIMYTTYRSRPIEEQRLRFQADCSEGHADLAFVSTGTNLQLTFTANSWSERPEERIPTREFVNFDIEPGKVHLKSQFILNGVCVMFRGWVDLNSVRGIGCLEFDEERALVEDAILREQVEHNNRRVQEFEDRRMQRQR</sequence>
<dbReference type="FunFam" id="2.40.250.10:FF:000001">
    <property type="entry name" value="Core-binding factor subunit beta"/>
    <property type="match status" value="1"/>
</dbReference>
<evidence type="ECO:0000313" key="4">
    <source>
        <dbReference type="EMBL" id="CAL1539382.1"/>
    </source>
</evidence>
<dbReference type="Pfam" id="PF02312">
    <property type="entry name" value="CBF_beta"/>
    <property type="match status" value="1"/>
</dbReference>
<comment type="caution">
    <text evidence="4">The sequence shown here is derived from an EMBL/GenBank/DDBJ whole genome shotgun (WGS) entry which is preliminary data.</text>
</comment>
<dbReference type="InterPro" id="IPR003417">
    <property type="entry name" value="CBF_beta"/>
</dbReference>
<evidence type="ECO:0008006" key="6">
    <source>
        <dbReference type="Google" id="ProtNLM"/>
    </source>
</evidence>
<dbReference type="GO" id="GO:0006357">
    <property type="term" value="P:regulation of transcription by RNA polymerase II"/>
    <property type="evidence" value="ECO:0007669"/>
    <property type="project" value="TreeGrafter"/>
</dbReference>
<evidence type="ECO:0000256" key="1">
    <source>
        <dbReference type="ARBA" id="ARBA00004123"/>
    </source>
</evidence>
<dbReference type="GO" id="GO:0043565">
    <property type="term" value="F:sequence-specific DNA binding"/>
    <property type="evidence" value="ECO:0007669"/>
    <property type="project" value="TreeGrafter"/>
</dbReference>
<dbReference type="Proteomes" id="UP001497497">
    <property type="component" value="Unassembled WGS sequence"/>
</dbReference>
<evidence type="ECO:0000256" key="2">
    <source>
        <dbReference type="ARBA" id="ARBA00023242"/>
    </source>
</evidence>
<protein>
    <recommendedName>
        <fullName evidence="6">Core-binding factor subunit beta</fullName>
    </recommendedName>
</protein>
<name>A0AAV2I525_LYMST</name>
<keyword evidence="5" id="KW-1185">Reference proteome</keyword>
<comment type="similarity">
    <text evidence="3">Belongs to the CBF-beta family.</text>
</comment>
<reference evidence="4 5" key="1">
    <citation type="submission" date="2024-04" db="EMBL/GenBank/DDBJ databases">
        <authorList>
            <consortium name="Genoscope - CEA"/>
            <person name="William W."/>
        </authorList>
    </citation>
    <scope>NUCLEOTIDE SEQUENCE [LARGE SCALE GENOMIC DNA]</scope>
</reference>
<dbReference type="SUPFAM" id="SSF50723">
    <property type="entry name" value="Core binding factor beta, CBF"/>
    <property type="match status" value="1"/>
</dbReference>
<dbReference type="GO" id="GO:0003713">
    <property type="term" value="F:transcription coactivator activity"/>
    <property type="evidence" value="ECO:0007669"/>
    <property type="project" value="InterPro"/>
</dbReference>
<dbReference type="EMBL" id="CAXITT010000338">
    <property type="protein sequence ID" value="CAL1539382.1"/>
    <property type="molecule type" value="Genomic_DNA"/>
</dbReference>
<organism evidence="4 5">
    <name type="scientific">Lymnaea stagnalis</name>
    <name type="common">Great pond snail</name>
    <name type="synonym">Helix stagnalis</name>
    <dbReference type="NCBI Taxonomy" id="6523"/>
    <lineage>
        <taxon>Eukaryota</taxon>
        <taxon>Metazoa</taxon>
        <taxon>Spiralia</taxon>
        <taxon>Lophotrochozoa</taxon>
        <taxon>Mollusca</taxon>
        <taxon>Gastropoda</taxon>
        <taxon>Heterobranchia</taxon>
        <taxon>Euthyneura</taxon>
        <taxon>Panpulmonata</taxon>
        <taxon>Hygrophila</taxon>
        <taxon>Lymnaeoidea</taxon>
        <taxon>Lymnaeidae</taxon>
        <taxon>Lymnaea</taxon>
    </lineage>
</organism>
<gene>
    <name evidence="4" type="ORF">GSLYS_00013201001</name>
</gene>
<keyword evidence="2" id="KW-0539">Nucleus</keyword>
<evidence type="ECO:0000313" key="5">
    <source>
        <dbReference type="Proteomes" id="UP001497497"/>
    </source>
</evidence>
<comment type="subcellular location">
    <subcellularLocation>
        <location evidence="1">Nucleus</location>
    </subcellularLocation>
</comment>
<evidence type="ECO:0000256" key="3">
    <source>
        <dbReference type="ARBA" id="ARBA00025734"/>
    </source>
</evidence>
<dbReference type="InterPro" id="IPR036552">
    <property type="entry name" value="CBF_bsu_sf"/>
</dbReference>
<proteinExistence type="inferred from homology"/>
<dbReference type="PANTHER" id="PTHR10276">
    <property type="entry name" value="CORE-BINDING FACTOR, BETA SUBUNIT"/>
    <property type="match status" value="1"/>
</dbReference>
<dbReference type="Gene3D" id="2.40.250.10">
    <property type="entry name" value="Core binding factor, beta subunit"/>
    <property type="match status" value="1"/>
</dbReference>